<evidence type="ECO:0000313" key="3">
    <source>
        <dbReference type="Proteomes" id="UP000561459"/>
    </source>
</evidence>
<feature type="transmembrane region" description="Helical" evidence="1">
    <location>
        <begin position="12"/>
        <end position="41"/>
    </location>
</feature>
<name>A0A7W6BYJ3_9SPHN</name>
<keyword evidence="1" id="KW-1133">Transmembrane helix</keyword>
<accession>A0A7W6BYJ3</accession>
<feature type="transmembrane region" description="Helical" evidence="1">
    <location>
        <begin position="47"/>
        <end position="66"/>
    </location>
</feature>
<protein>
    <recommendedName>
        <fullName evidence="4">DUF3429 domain-containing protein</fullName>
    </recommendedName>
</protein>
<keyword evidence="1" id="KW-0812">Transmembrane</keyword>
<dbReference type="Proteomes" id="UP000561459">
    <property type="component" value="Unassembled WGS sequence"/>
</dbReference>
<evidence type="ECO:0000313" key="2">
    <source>
        <dbReference type="EMBL" id="MBB3938810.1"/>
    </source>
</evidence>
<sequence length="150" mass="15855">MTQPRTDTPAHTPWLSLVLGYGPTTVILVAGILALLGIPWAMTLGCLWASAILIFLAGVVRGLSFFTAGGPRASQIVVFGVRFWSGLIALVLPPILALPLLAVGYLSSLIYDPFAARSGAAPRYFEKLRPPQMVIAVGGLVLLFVAALRA</sequence>
<feature type="transmembrane region" description="Helical" evidence="1">
    <location>
        <begin position="87"/>
        <end position="111"/>
    </location>
</feature>
<dbReference type="RefSeq" id="WP_183615673.1">
    <property type="nucleotide sequence ID" value="NZ_JACIDY010000001.1"/>
</dbReference>
<proteinExistence type="predicted"/>
<dbReference type="EMBL" id="JACIDY010000001">
    <property type="protein sequence ID" value="MBB3938810.1"/>
    <property type="molecule type" value="Genomic_DNA"/>
</dbReference>
<keyword evidence="1" id="KW-0472">Membrane</keyword>
<comment type="caution">
    <text evidence="2">The sequence shown here is derived from an EMBL/GenBank/DDBJ whole genome shotgun (WGS) entry which is preliminary data.</text>
</comment>
<reference evidence="2 3" key="1">
    <citation type="submission" date="2020-08" db="EMBL/GenBank/DDBJ databases">
        <title>Genomic Encyclopedia of Type Strains, Phase IV (KMG-IV): sequencing the most valuable type-strain genomes for metagenomic binning, comparative biology and taxonomic classification.</title>
        <authorList>
            <person name="Goeker M."/>
        </authorList>
    </citation>
    <scope>NUCLEOTIDE SEQUENCE [LARGE SCALE GENOMIC DNA]</scope>
    <source>
        <strain evidence="2 3">DSM 27568</strain>
    </source>
</reference>
<evidence type="ECO:0008006" key="4">
    <source>
        <dbReference type="Google" id="ProtNLM"/>
    </source>
</evidence>
<keyword evidence="3" id="KW-1185">Reference proteome</keyword>
<organism evidence="2 3">
    <name type="scientific">Novosphingobium fluoreni</name>
    <dbReference type="NCBI Taxonomy" id="1391222"/>
    <lineage>
        <taxon>Bacteria</taxon>
        <taxon>Pseudomonadati</taxon>
        <taxon>Pseudomonadota</taxon>
        <taxon>Alphaproteobacteria</taxon>
        <taxon>Sphingomonadales</taxon>
        <taxon>Sphingomonadaceae</taxon>
        <taxon>Novosphingobium</taxon>
    </lineage>
</organism>
<feature type="transmembrane region" description="Helical" evidence="1">
    <location>
        <begin position="131"/>
        <end position="148"/>
    </location>
</feature>
<dbReference type="AlphaFoldDB" id="A0A7W6BYJ3"/>
<evidence type="ECO:0000256" key="1">
    <source>
        <dbReference type="SAM" id="Phobius"/>
    </source>
</evidence>
<gene>
    <name evidence="2" type="ORF">GGR39_000439</name>
</gene>